<comment type="caution">
    <text evidence="1">The sequence shown here is derived from an EMBL/GenBank/DDBJ whole genome shotgun (WGS) entry which is preliminary data.</text>
</comment>
<dbReference type="EMBL" id="JXTC01000249">
    <property type="protein sequence ID" value="PON76751.1"/>
    <property type="molecule type" value="Genomic_DNA"/>
</dbReference>
<organism evidence="1 2">
    <name type="scientific">Trema orientale</name>
    <name type="common">Charcoal tree</name>
    <name type="synonym">Celtis orientalis</name>
    <dbReference type="NCBI Taxonomy" id="63057"/>
    <lineage>
        <taxon>Eukaryota</taxon>
        <taxon>Viridiplantae</taxon>
        <taxon>Streptophyta</taxon>
        <taxon>Embryophyta</taxon>
        <taxon>Tracheophyta</taxon>
        <taxon>Spermatophyta</taxon>
        <taxon>Magnoliopsida</taxon>
        <taxon>eudicotyledons</taxon>
        <taxon>Gunneridae</taxon>
        <taxon>Pentapetalae</taxon>
        <taxon>rosids</taxon>
        <taxon>fabids</taxon>
        <taxon>Rosales</taxon>
        <taxon>Cannabaceae</taxon>
        <taxon>Trema</taxon>
    </lineage>
</organism>
<accession>A0A2P5DTX7</accession>
<gene>
    <name evidence="1" type="ORF">TorRG33x02_241900</name>
</gene>
<sequence length="103" mass="11311">MNPTMKAIASVNPYNMWNIRLSAIKVSCGLDIGLDATKMLICFLEDLCNLEQCSTYMEALFPCLSFVSTSLASGLPFGFKHPFQKDTVLTSSYTTTSETAAPR</sequence>
<dbReference type="Proteomes" id="UP000237000">
    <property type="component" value="Unassembled WGS sequence"/>
</dbReference>
<dbReference type="AlphaFoldDB" id="A0A2P5DTX7"/>
<reference evidence="2" key="1">
    <citation type="submission" date="2016-06" db="EMBL/GenBank/DDBJ databases">
        <title>Parallel loss of symbiosis genes in relatives of nitrogen-fixing non-legume Parasponia.</title>
        <authorList>
            <person name="Van Velzen R."/>
            <person name="Holmer R."/>
            <person name="Bu F."/>
            <person name="Rutten L."/>
            <person name="Van Zeijl A."/>
            <person name="Liu W."/>
            <person name="Santuari L."/>
            <person name="Cao Q."/>
            <person name="Sharma T."/>
            <person name="Shen D."/>
            <person name="Roswanjaya Y."/>
            <person name="Wardhani T."/>
            <person name="Kalhor M.S."/>
            <person name="Jansen J."/>
            <person name="Van den Hoogen J."/>
            <person name="Gungor B."/>
            <person name="Hartog M."/>
            <person name="Hontelez J."/>
            <person name="Verver J."/>
            <person name="Yang W.-C."/>
            <person name="Schijlen E."/>
            <person name="Repin R."/>
            <person name="Schilthuizen M."/>
            <person name="Schranz E."/>
            <person name="Heidstra R."/>
            <person name="Miyata K."/>
            <person name="Fedorova E."/>
            <person name="Kohlen W."/>
            <person name="Bisseling T."/>
            <person name="Smit S."/>
            <person name="Geurts R."/>
        </authorList>
    </citation>
    <scope>NUCLEOTIDE SEQUENCE [LARGE SCALE GENOMIC DNA]</scope>
    <source>
        <strain evidence="2">cv. RG33-2</strain>
    </source>
</reference>
<proteinExistence type="predicted"/>
<keyword evidence="2" id="KW-1185">Reference proteome</keyword>
<evidence type="ECO:0000313" key="2">
    <source>
        <dbReference type="Proteomes" id="UP000237000"/>
    </source>
</evidence>
<evidence type="ECO:0000313" key="1">
    <source>
        <dbReference type="EMBL" id="PON76751.1"/>
    </source>
</evidence>
<dbReference type="InParanoid" id="A0A2P5DTX7"/>
<protein>
    <submittedName>
        <fullName evidence="1">Uncharacterized protein</fullName>
    </submittedName>
</protein>
<name>A0A2P5DTX7_TREOI</name>